<sequence>MTYKVHPKDLKQISTLVDECSDLVEQCIGLLAEYQPEQPKPKPKPKPSNEIPNNILFNYVELDKIGWNLGQTMKIEYIKDQYIEATLLDGKNDKTYDFLADKLNDKVYIVQEYFNPYKHVGLLCQNQIFIIRFNKNSFDGTKLQNLLSKATLIASNPNLILNDYPSLQVKDLLTEITNFTDLDLRFSFHSASKYLSIFNYKDKPRKPDSHLFQIIYMLLCNKLAVEKLNSQKRLPDLEISETEGFTVPPEYVEGVNAMSIKAKVPVDPGFSINVQTNEGNTYEINYLLSNDPMFEYLLQDIKDTTIYVSSHHKTATLLDNSNSITVIKVVDDAFLDQLVELDNRADITVRANNFDDFRKFFGQNRQVAMKKKTITIDPQRQFVRTKDLPFAEFLNEPSGNLPVPVIISLALNANYRVFAIRDNHSLNKMSMQGSQISEQSDL</sequence>
<organism evidence="1 2">
    <name type="scientific">Trichomonas vaginalis (strain ATCC PRA-98 / G3)</name>
    <dbReference type="NCBI Taxonomy" id="412133"/>
    <lineage>
        <taxon>Eukaryota</taxon>
        <taxon>Metamonada</taxon>
        <taxon>Parabasalia</taxon>
        <taxon>Trichomonadida</taxon>
        <taxon>Trichomonadidae</taxon>
        <taxon>Trichomonas</taxon>
    </lineage>
</organism>
<evidence type="ECO:0000313" key="1">
    <source>
        <dbReference type="EMBL" id="EAY01319.1"/>
    </source>
</evidence>
<dbReference type="VEuPathDB" id="TrichDB:TVAGG3_0665880"/>
<dbReference type="AlphaFoldDB" id="A2F190"/>
<name>A2F190_TRIV3</name>
<reference evidence="1" key="2">
    <citation type="journal article" date="2007" name="Science">
        <title>Draft genome sequence of the sexually transmitted pathogen Trichomonas vaginalis.</title>
        <authorList>
            <person name="Carlton J.M."/>
            <person name="Hirt R.P."/>
            <person name="Silva J.C."/>
            <person name="Delcher A.L."/>
            <person name="Schatz M."/>
            <person name="Zhao Q."/>
            <person name="Wortman J.R."/>
            <person name="Bidwell S.L."/>
            <person name="Alsmark U.C.M."/>
            <person name="Besteiro S."/>
            <person name="Sicheritz-Ponten T."/>
            <person name="Noel C.J."/>
            <person name="Dacks J.B."/>
            <person name="Foster P.G."/>
            <person name="Simillion C."/>
            <person name="Van de Peer Y."/>
            <person name="Miranda-Saavedra D."/>
            <person name="Barton G.J."/>
            <person name="Westrop G.D."/>
            <person name="Mueller S."/>
            <person name="Dessi D."/>
            <person name="Fiori P.L."/>
            <person name="Ren Q."/>
            <person name="Paulsen I."/>
            <person name="Zhang H."/>
            <person name="Bastida-Corcuera F.D."/>
            <person name="Simoes-Barbosa A."/>
            <person name="Brown M.T."/>
            <person name="Hayes R.D."/>
            <person name="Mukherjee M."/>
            <person name="Okumura C.Y."/>
            <person name="Schneider R."/>
            <person name="Smith A.J."/>
            <person name="Vanacova S."/>
            <person name="Villalvazo M."/>
            <person name="Haas B.J."/>
            <person name="Pertea M."/>
            <person name="Feldblyum T.V."/>
            <person name="Utterback T.R."/>
            <person name="Shu C.L."/>
            <person name="Osoegawa K."/>
            <person name="de Jong P.J."/>
            <person name="Hrdy I."/>
            <person name="Horvathova L."/>
            <person name="Zubacova Z."/>
            <person name="Dolezal P."/>
            <person name="Malik S.B."/>
            <person name="Logsdon J.M. Jr."/>
            <person name="Henze K."/>
            <person name="Gupta A."/>
            <person name="Wang C.C."/>
            <person name="Dunne R.L."/>
            <person name="Upcroft J.A."/>
            <person name="Upcroft P."/>
            <person name="White O."/>
            <person name="Salzberg S.L."/>
            <person name="Tang P."/>
            <person name="Chiu C.-H."/>
            <person name="Lee Y.-S."/>
            <person name="Embley T.M."/>
            <person name="Coombs G.H."/>
            <person name="Mottram J.C."/>
            <person name="Tachezy J."/>
            <person name="Fraser-Liggett C.M."/>
            <person name="Johnson P.J."/>
        </authorList>
    </citation>
    <scope>NUCLEOTIDE SEQUENCE [LARGE SCALE GENOMIC DNA]</scope>
    <source>
        <strain evidence="1">G3</strain>
    </source>
</reference>
<dbReference type="EMBL" id="DS113571">
    <property type="protein sequence ID" value="EAY01319.1"/>
    <property type="molecule type" value="Genomic_DNA"/>
</dbReference>
<evidence type="ECO:0000313" key="2">
    <source>
        <dbReference type="Proteomes" id="UP000001542"/>
    </source>
</evidence>
<dbReference type="VEuPathDB" id="TrichDB:TVAG_407480"/>
<accession>A2F190</accession>
<proteinExistence type="predicted"/>
<dbReference type="KEGG" id="tva:4759145"/>
<gene>
    <name evidence="1" type="ORF">TVAG_407480</name>
</gene>
<dbReference type="RefSeq" id="XP_001314107.1">
    <property type="nucleotide sequence ID" value="XM_001314098.1"/>
</dbReference>
<dbReference type="InParanoid" id="A2F190"/>
<protein>
    <submittedName>
        <fullName evidence="1">Uncharacterized protein</fullName>
    </submittedName>
</protein>
<reference evidence="1" key="1">
    <citation type="submission" date="2006-10" db="EMBL/GenBank/DDBJ databases">
        <authorList>
            <person name="Amadeo P."/>
            <person name="Zhao Q."/>
            <person name="Wortman J."/>
            <person name="Fraser-Liggett C."/>
            <person name="Carlton J."/>
        </authorList>
    </citation>
    <scope>NUCLEOTIDE SEQUENCE</scope>
    <source>
        <strain evidence="1">G3</strain>
    </source>
</reference>
<dbReference type="Proteomes" id="UP000001542">
    <property type="component" value="Unassembled WGS sequence"/>
</dbReference>
<keyword evidence="2" id="KW-1185">Reference proteome</keyword>